<dbReference type="PANTHER" id="PTHR44688">
    <property type="entry name" value="DNA-BINDING TRANSCRIPTIONAL ACTIVATOR DEVR_DOSR"/>
    <property type="match status" value="1"/>
</dbReference>
<sequence>MTPRAKLVMDEARDFAMNDGLCVPIHVPFRGPAVVTAAGERIELPPFARPLVEALCLKAFQAICRLEGLLDLESGPILGQREAEVLQWSAAGKSAEVIAIILNVSRYTVQSHLRHIREKLGANNVQLAITKALVLGEIQAGNDHIWR</sequence>
<keyword evidence="3" id="KW-0804">Transcription</keyword>
<dbReference type="SMART" id="SM00421">
    <property type="entry name" value="HTH_LUXR"/>
    <property type="match status" value="1"/>
</dbReference>
<evidence type="ECO:0000313" key="6">
    <source>
        <dbReference type="Proteomes" id="UP000532373"/>
    </source>
</evidence>
<evidence type="ECO:0000256" key="1">
    <source>
        <dbReference type="ARBA" id="ARBA00023015"/>
    </source>
</evidence>
<reference evidence="5 6" key="1">
    <citation type="submission" date="2020-08" db="EMBL/GenBank/DDBJ databases">
        <title>Genomic Encyclopedia of Type Strains, Phase IV (KMG-IV): sequencing the most valuable type-strain genomes for metagenomic binning, comparative biology and taxonomic classification.</title>
        <authorList>
            <person name="Goeker M."/>
        </authorList>
    </citation>
    <scope>NUCLEOTIDE SEQUENCE [LARGE SCALE GENOMIC DNA]</scope>
    <source>
        <strain evidence="5 6">DSM 17454</strain>
    </source>
</reference>
<proteinExistence type="predicted"/>
<protein>
    <submittedName>
        <fullName evidence="5">DNA-binding CsgD family transcriptional regulator</fullName>
    </submittedName>
</protein>
<evidence type="ECO:0000259" key="4">
    <source>
        <dbReference type="PROSITE" id="PS50043"/>
    </source>
</evidence>
<dbReference type="AlphaFoldDB" id="A0A8E1WJP7"/>
<dbReference type="GO" id="GO:0006355">
    <property type="term" value="P:regulation of DNA-templated transcription"/>
    <property type="evidence" value="ECO:0007669"/>
    <property type="project" value="InterPro"/>
</dbReference>
<dbReference type="InterPro" id="IPR005143">
    <property type="entry name" value="TF_LuxR_autoind-bd_dom"/>
</dbReference>
<dbReference type="PROSITE" id="PS00622">
    <property type="entry name" value="HTH_LUXR_1"/>
    <property type="match status" value="1"/>
</dbReference>
<dbReference type="GO" id="GO:0003677">
    <property type="term" value="F:DNA binding"/>
    <property type="evidence" value="ECO:0007669"/>
    <property type="project" value="UniProtKB-KW"/>
</dbReference>
<dbReference type="PROSITE" id="PS50043">
    <property type="entry name" value="HTH_LUXR_2"/>
    <property type="match status" value="1"/>
</dbReference>
<name>A0A8E1WJP7_9HYPH</name>
<evidence type="ECO:0000256" key="2">
    <source>
        <dbReference type="ARBA" id="ARBA00023125"/>
    </source>
</evidence>
<dbReference type="Pfam" id="PF00196">
    <property type="entry name" value="GerE"/>
    <property type="match status" value="1"/>
</dbReference>
<dbReference type="Gene3D" id="1.10.10.10">
    <property type="entry name" value="Winged helix-like DNA-binding domain superfamily/Winged helix DNA-binding domain"/>
    <property type="match status" value="1"/>
</dbReference>
<dbReference type="EMBL" id="JACHGI010000026">
    <property type="protein sequence ID" value="MBB6470295.1"/>
    <property type="molecule type" value="Genomic_DNA"/>
</dbReference>
<organism evidence="5 6">
    <name type="scientific">Aminobacter carboxidus</name>
    <dbReference type="NCBI Taxonomy" id="376165"/>
    <lineage>
        <taxon>Bacteria</taxon>
        <taxon>Pseudomonadati</taxon>
        <taxon>Pseudomonadota</taxon>
        <taxon>Alphaproteobacteria</taxon>
        <taxon>Hyphomicrobiales</taxon>
        <taxon>Phyllobacteriaceae</taxon>
        <taxon>Aminobacter</taxon>
    </lineage>
</organism>
<dbReference type="SUPFAM" id="SSF75516">
    <property type="entry name" value="Pheromone-binding domain of LuxR-like quorum-sensing transcription factors"/>
    <property type="match status" value="1"/>
</dbReference>
<evidence type="ECO:0000313" key="5">
    <source>
        <dbReference type="EMBL" id="MBB6470295.1"/>
    </source>
</evidence>
<dbReference type="CDD" id="cd06170">
    <property type="entry name" value="LuxR_C_like"/>
    <property type="match status" value="1"/>
</dbReference>
<dbReference type="InterPro" id="IPR016032">
    <property type="entry name" value="Sig_transdc_resp-reg_C-effctor"/>
</dbReference>
<dbReference type="InterPro" id="IPR000792">
    <property type="entry name" value="Tscrpt_reg_LuxR_C"/>
</dbReference>
<dbReference type="Pfam" id="PF03472">
    <property type="entry name" value="Autoind_bind"/>
    <property type="match status" value="1"/>
</dbReference>
<keyword evidence="1" id="KW-0805">Transcription regulation</keyword>
<dbReference type="Proteomes" id="UP000532373">
    <property type="component" value="Unassembled WGS sequence"/>
</dbReference>
<dbReference type="Gene3D" id="3.30.450.80">
    <property type="entry name" value="Transcription factor LuxR-like, autoinducer-binding domain"/>
    <property type="match status" value="1"/>
</dbReference>
<dbReference type="PRINTS" id="PR00038">
    <property type="entry name" value="HTHLUXR"/>
</dbReference>
<gene>
    <name evidence="5" type="ORF">HNQ96_006192</name>
</gene>
<comment type="caution">
    <text evidence="5">The sequence shown here is derived from an EMBL/GenBank/DDBJ whole genome shotgun (WGS) entry which is preliminary data.</text>
</comment>
<keyword evidence="2 5" id="KW-0238">DNA-binding</keyword>
<dbReference type="PANTHER" id="PTHR44688:SF16">
    <property type="entry name" value="DNA-BINDING TRANSCRIPTIONAL ACTIVATOR DEVR_DOSR"/>
    <property type="match status" value="1"/>
</dbReference>
<dbReference type="InterPro" id="IPR036388">
    <property type="entry name" value="WH-like_DNA-bd_sf"/>
</dbReference>
<accession>A0A8E1WJP7</accession>
<evidence type="ECO:0000256" key="3">
    <source>
        <dbReference type="ARBA" id="ARBA00023163"/>
    </source>
</evidence>
<dbReference type="InterPro" id="IPR036693">
    <property type="entry name" value="TF_LuxR_autoind-bd_dom_sf"/>
</dbReference>
<dbReference type="SUPFAM" id="SSF46894">
    <property type="entry name" value="C-terminal effector domain of the bipartite response regulators"/>
    <property type="match status" value="1"/>
</dbReference>
<feature type="domain" description="HTH luxR-type" evidence="4">
    <location>
        <begin position="71"/>
        <end position="136"/>
    </location>
</feature>